<proteinExistence type="predicted"/>
<dbReference type="AlphaFoldDB" id="A0A0F9FHH1"/>
<comment type="caution">
    <text evidence="1">The sequence shown here is derived from an EMBL/GenBank/DDBJ whole genome shotgun (WGS) entry which is preliminary data.</text>
</comment>
<dbReference type="EMBL" id="LAZR01023617">
    <property type="protein sequence ID" value="KKL77901.1"/>
    <property type="molecule type" value="Genomic_DNA"/>
</dbReference>
<protein>
    <submittedName>
        <fullName evidence="1">Uncharacterized protein</fullName>
    </submittedName>
</protein>
<gene>
    <name evidence="1" type="ORF">LCGC14_2030270</name>
</gene>
<name>A0A0F9FHH1_9ZZZZ</name>
<evidence type="ECO:0000313" key="1">
    <source>
        <dbReference type="EMBL" id="KKL77901.1"/>
    </source>
</evidence>
<reference evidence="1" key="1">
    <citation type="journal article" date="2015" name="Nature">
        <title>Complex archaea that bridge the gap between prokaryotes and eukaryotes.</title>
        <authorList>
            <person name="Spang A."/>
            <person name="Saw J.H."/>
            <person name="Jorgensen S.L."/>
            <person name="Zaremba-Niedzwiedzka K."/>
            <person name="Martijn J."/>
            <person name="Lind A.E."/>
            <person name="van Eijk R."/>
            <person name="Schleper C."/>
            <person name="Guy L."/>
            <person name="Ettema T.J."/>
        </authorList>
    </citation>
    <scope>NUCLEOTIDE SEQUENCE</scope>
</reference>
<accession>A0A0F9FHH1</accession>
<organism evidence="1">
    <name type="scientific">marine sediment metagenome</name>
    <dbReference type="NCBI Taxonomy" id="412755"/>
    <lineage>
        <taxon>unclassified sequences</taxon>
        <taxon>metagenomes</taxon>
        <taxon>ecological metagenomes</taxon>
    </lineage>
</organism>
<sequence length="78" mass="9151">MKVKEIIKFLVEAEDYVLARLTVDDSTVEMIRDHMGSHYDLIKEKEEGYLELVELLSNYKNPTELVERLSNIKDAHKN</sequence>